<dbReference type="InterPro" id="IPR044163">
    <property type="entry name" value="SARED1-like"/>
</dbReference>
<dbReference type="OMA" id="EAMVICT"/>
<dbReference type="PANTHER" id="PTHR14194">
    <property type="entry name" value="NITROGEN METABOLIC REGULATION PROTEIN NMR-RELATED"/>
    <property type="match status" value="1"/>
</dbReference>
<evidence type="ECO:0000313" key="2">
    <source>
        <dbReference type="EMBL" id="KAA8493596.1"/>
    </source>
</evidence>
<dbReference type="EMBL" id="VRMN01000006">
    <property type="protein sequence ID" value="KAA8493596.1"/>
    <property type="molecule type" value="Genomic_DNA"/>
</dbReference>
<dbReference type="CDD" id="cd05243">
    <property type="entry name" value="SDR_a5"/>
    <property type="match status" value="1"/>
</dbReference>
<keyword evidence="3" id="KW-1185">Reference proteome</keyword>
<evidence type="ECO:0000259" key="1">
    <source>
        <dbReference type="Pfam" id="PF13460"/>
    </source>
</evidence>
<name>A0A5J4YQQ3_PORPP</name>
<dbReference type="OrthoDB" id="419598at2759"/>
<dbReference type="InterPro" id="IPR036291">
    <property type="entry name" value="NAD(P)-bd_dom_sf"/>
</dbReference>
<evidence type="ECO:0000313" key="3">
    <source>
        <dbReference type="Proteomes" id="UP000324585"/>
    </source>
</evidence>
<dbReference type="PANTHER" id="PTHR14194:SF86">
    <property type="entry name" value="OS05G0110300 PROTEIN"/>
    <property type="match status" value="1"/>
</dbReference>
<dbReference type="AlphaFoldDB" id="A0A5J4YQQ3"/>
<dbReference type="Pfam" id="PF13460">
    <property type="entry name" value="NAD_binding_10"/>
    <property type="match status" value="1"/>
</dbReference>
<gene>
    <name evidence="2" type="ORF">FVE85_4733</name>
</gene>
<reference evidence="3" key="1">
    <citation type="journal article" date="2019" name="Nat. Commun.">
        <title>Expansion of phycobilisome linker gene families in mesophilic red algae.</title>
        <authorList>
            <person name="Lee J."/>
            <person name="Kim D."/>
            <person name="Bhattacharya D."/>
            <person name="Yoon H.S."/>
        </authorList>
    </citation>
    <scope>NUCLEOTIDE SEQUENCE [LARGE SCALE GENOMIC DNA]</scope>
    <source>
        <strain evidence="3">CCMP 1328</strain>
    </source>
</reference>
<dbReference type="InterPro" id="IPR016040">
    <property type="entry name" value="NAD(P)-bd_dom"/>
</dbReference>
<dbReference type="Proteomes" id="UP000324585">
    <property type="component" value="Unassembled WGS sequence"/>
</dbReference>
<dbReference type="SUPFAM" id="SSF51735">
    <property type="entry name" value="NAD(P)-binding Rossmann-fold domains"/>
    <property type="match status" value="1"/>
</dbReference>
<accession>A0A5J4YQQ3</accession>
<dbReference type="GO" id="GO:0016491">
    <property type="term" value="F:oxidoreductase activity"/>
    <property type="evidence" value="ECO:0007669"/>
    <property type="project" value="InterPro"/>
</dbReference>
<dbReference type="Gene3D" id="3.40.50.720">
    <property type="entry name" value="NAD(P)-binding Rossmann-like Domain"/>
    <property type="match status" value="1"/>
</dbReference>
<feature type="domain" description="NAD(P)-binding" evidence="1">
    <location>
        <begin position="40"/>
        <end position="271"/>
    </location>
</feature>
<organism evidence="2 3">
    <name type="scientific">Porphyridium purpureum</name>
    <name type="common">Red alga</name>
    <name type="synonym">Porphyridium cruentum</name>
    <dbReference type="NCBI Taxonomy" id="35688"/>
    <lineage>
        <taxon>Eukaryota</taxon>
        <taxon>Rhodophyta</taxon>
        <taxon>Bangiophyceae</taxon>
        <taxon>Porphyridiales</taxon>
        <taxon>Porphyridiaceae</taxon>
        <taxon>Porphyridium</taxon>
    </lineage>
</organism>
<comment type="caution">
    <text evidence="2">The sequence shown here is derived from an EMBL/GenBank/DDBJ whole genome shotgun (WGS) entry which is preliminary data.</text>
</comment>
<proteinExistence type="predicted"/>
<sequence>MSAFVSYVTGWLPGRRTGSALPMCAMAPLDPQKKRVVVSGASGKTGRLILQKALDLSVSEEPWQVLGLVRDETARANLVSSIPGCTPENVQVADIRDSQALKRVMSPRTDALIIATSAVPKIKPLSILKVLVGKVIGQKYAPEFTFKLEQSPKEVDYEAQLNQINAAKEAGVEHVVLLGSAGGTGANQFLNTIGNGNILVWKRRAEKYLINSGIKYTVIHAGGLMDKEGGKRQLIATVDDIIESVPLQESKTRTVTRADVATVCVEALRHPEYVNRSFDLFSKENGEVTTDYAKLLRDLKGNSRYAFPVDEQDEKEGYPNPR</sequence>
<protein>
    <recommendedName>
        <fullName evidence="1">NAD(P)-binding domain-containing protein</fullName>
    </recommendedName>
</protein>